<evidence type="ECO:0000256" key="4">
    <source>
        <dbReference type="ARBA" id="ARBA00022846"/>
    </source>
</evidence>
<dbReference type="FunFam" id="1.20.890.10:FF:000009">
    <property type="entry name" value="DPY30 domain-containing protein 1"/>
    <property type="match status" value="1"/>
</dbReference>
<comment type="similarity">
    <text evidence="2">Belongs to the dpy-30 family.</text>
</comment>
<keyword evidence="3" id="KW-0963">Cytoplasm</keyword>
<dbReference type="GeneTree" id="ENSGT00940000167117"/>
<keyword evidence="5" id="KW-0969">Cilium</keyword>
<dbReference type="CTD" id="143241"/>
<evidence type="ECO:0000313" key="13">
    <source>
        <dbReference type="Proteomes" id="UP000694412"/>
    </source>
</evidence>
<sequence length="210" mass="24833">MESQYLRRCLGSCLKKGLAEVVERRPADPIEYLAHWIYNYKKTLEEEKKRTLERAKLEKERQAALEELEMLRKMKEEELLIQQKLEEQRQEQEREKMEQQNKEENMQEQQKDPEEDEKTIAELTDRAGAPNLPTVEEVDESGVSEVSVWKEKGYMELMLKHFLADKWKTKTVLVNPIPVLYYNLKGYYLGHSLHAVLRLYILKGCLCGAE</sequence>
<accession>A0A8C2TPF2</accession>
<dbReference type="AlphaFoldDB" id="A0A8C2TPF2"/>
<dbReference type="OrthoDB" id="432281at2759"/>
<dbReference type="PANTHER" id="PTHR23356">
    <property type="entry name" value="DPY30-RELATED"/>
    <property type="match status" value="1"/>
</dbReference>
<protein>
    <recommendedName>
        <fullName evidence="10">DPY30 domain-containing protein 1</fullName>
    </recommendedName>
</protein>
<reference evidence="12" key="2">
    <citation type="submission" date="2025-08" db="UniProtKB">
        <authorList>
            <consortium name="Ensembl"/>
        </authorList>
    </citation>
    <scope>IDENTIFICATION</scope>
</reference>
<evidence type="ECO:0000256" key="8">
    <source>
        <dbReference type="ARBA" id="ARBA00058296"/>
    </source>
</evidence>
<keyword evidence="13" id="KW-1185">Reference proteome</keyword>
<evidence type="ECO:0000256" key="2">
    <source>
        <dbReference type="ARBA" id="ARBA00010849"/>
    </source>
</evidence>
<evidence type="ECO:0000256" key="10">
    <source>
        <dbReference type="ARBA" id="ARBA00068754"/>
    </source>
</evidence>
<evidence type="ECO:0000256" key="11">
    <source>
        <dbReference type="SAM" id="MobiDB-lite"/>
    </source>
</evidence>
<comment type="function">
    <text evidence="8">Functions as part of axonemal radial spoke complexes that play an important part in the motility of sperm and cilia. Plays a crucial role during acrosome biogenesis.</text>
</comment>
<dbReference type="InterPro" id="IPR037856">
    <property type="entry name" value="Sdc1/DPY30"/>
</dbReference>
<comment type="subunit">
    <text evidence="9">Component of the axonemal radial spoke complex 1 (RS1), at least composed of spoke head proteins RSPH1, RSPH3, RSPH9 and the cilia-specific component RSPH4A or sperm-specific component RSPH6A, spoke stalk proteins RSPH14, DNAJB13, DYDC1, ROPN1L and NME5, and the anchor protein IQUB. Interacts with SH3GL3.</text>
</comment>
<dbReference type="RefSeq" id="XP_032301413.1">
    <property type="nucleotide sequence ID" value="XM_032445522.1"/>
</dbReference>
<reference evidence="12" key="3">
    <citation type="submission" date="2025-09" db="UniProtKB">
        <authorList>
            <consortium name="Ensembl"/>
        </authorList>
    </citation>
    <scope>IDENTIFICATION</scope>
</reference>
<dbReference type="InterPro" id="IPR007858">
    <property type="entry name" value="Dpy-30_motif"/>
</dbReference>
<dbReference type="Ensembl" id="ENSCJPT00005021647.1">
    <property type="protein sequence ID" value="ENSCJPP00005015241.1"/>
    <property type="gene ID" value="ENSCJPG00005012658.1"/>
</dbReference>
<dbReference type="RefSeq" id="XP_015721573.1">
    <property type="nucleotide sequence ID" value="XM_015866087.2"/>
</dbReference>
<dbReference type="Gene3D" id="1.20.890.10">
    <property type="entry name" value="cAMP-dependent protein kinase regulatory subunit, dimerization-anchoring domain"/>
    <property type="match status" value="1"/>
</dbReference>
<dbReference type="InterPro" id="IPR049630">
    <property type="entry name" value="DYDC-like_DD"/>
</dbReference>
<evidence type="ECO:0000256" key="3">
    <source>
        <dbReference type="ARBA" id="ARBA00022490"/>
    </source>
</evidence>
<feature type="region of interest" description="Disordered" evidence="11">
    <location>
        <begin position="88"/>
        <end position="117"/>
    </location>
</feature>
<dbReference type="CDD" id="cd22966">
    <property type="entry name" value="DD_DYDC-like"/>
    <property type="match status" value="1"/>
</dbReference>
<evidence type="ECO:0000256" key="5">
    <source>
        <dbReference type="ARBA" id="ARBA00023069"/>
    </source>
</evidence>
<reference evidence="12" key="1">
    <citation type="submission" date="2015-11" db="EMBL/GenBank/DDBJ databases">
        <authorList>
            <consortium name="International Coturnix japonica Genome Analysis Consortium"/>
            <person name="Warren W."/>
            <person name="Burt D.W."/>
            <person name="Antin P.B."/>
            <person name="Lanford R."/>
            <person name="Gros J."/>
            <person name="Wilson R.K."/>
        </authorList>
    </citation>
    <scope>NUCLEOTIDE SEQUENCE [LARGE SCALE GENOMIC DNA]</scope>
</reference>
<evidence type="ECO:0000256" key="9">
    <source>
        <dbReference type="ARBA" id="ARBA00062391"/>
    </source>
</evidence>
<evidence type="ECO:0000256" key="6">
    <source>
        <dbReference type="ARBA" id="ARBA00023212"/>
    </source>
</evidence>
<dbReference type="GeneID" id="107315590"/>
<dbReference type="Pfam" id="PF05186">
    <property type="entry name" value="Dpy-30"/>
    <property type="match status" value="1"/>
</dbReference>
<evidence type="ECO:0000313" key="12">
    <source>
        <dbReference type="Ensembl" id="ENSCJPP00005015241.1"/>
    </source>
</evidence>
<keyword evidence="4" id="KW-0282">Flagellum</keyword>
<gene>
    <name evidence="12" type="primary">DYDC1</name>
</gene>
<dbReference type="PANTHER" id="PTHR23356:SF16">
    <property type="entry name" value="DPY30 DOMAIN CONTAINING 2"/>
    <property type="match status" value="1"/>
</dbReference>
<dbReference type="GO" id="GO:0048188">
    <property type="term" value="C:Set1C/COMPASS complex"/>
    <property type="evidence" value="ECO:0007669"/>
    <property type="project" value="InterPro"/>
</dbReference>
<dbReference type="Proteomes" id="UP000694412">
    <property type="component" value="Chromosome 6"/>
</dbReference>
<proteinExistence type="inferred from homology"/>
<dbReference type="RefSeq" id="XP_015721579.1">
    <property type="nucleotide sequence ID" value="XM_015866093.2"/>
</dbReference>
<name>A0A8C2TPF2_COTJA</name>
<evidence type="ECO:0000256" key="1">
    <source>
        <dbReference type="ARBA" id="ARBA00004611"/>
    </source>
</evidence>
<comment type="subcellular location">
    <subcellularLocation>
        <location evidence="1">Cytoplasm</location>
        <location evidence="1">Cytoskeleton</location>
        <location evidence="1">Flagellum axoneme</location>
    </subcellularLocation>
</comment>
<dbReference type="KEGG" id="cjo:107315590"/>
<organism evidence="12 13">
    <name type="scientific">Coturnix japonica</name>
    <name type="common">Japanese quail</name>
    <name type="synonym">Coturnix coturnix japonica</name>
    <dbReference type="NCBI Taxonomy" id="93934"/>
    <lineage>
        <taxon>Eukaryota</taxon>
        <taxon>Metazoa</taxon>
        <taxon>Chordata</taxon>
        <taxon>Craniata</taxon>
        <taxon>Vertebrata</taxon>
        <taxon>Euteleostomi</taxon>
        <taxon>Archelosauria</taxon>
        <taxon>Archosauria</taxon>
        <taxon>Dinosauria</taxon>
        <taxon>Saurischia</taxon>
        <taxon>Theropoda</taxon>
        <taxon>Coelurosauria</taxon>
        <taxon>Aves</taxon>
        <taxon>Neognathae</taxon>
        <taxon>Galloanserae</taxon>
        <taxon>Galliformes</taxon>
        <taxon>Phasianidae</taxon>
        <taxon>Perdicinae</taxon>
        <taxon>Coturnix</taxon>
    </lineage>
</organism>
<keyword evidence="6" id="KW-0206">Cytoskeleton</keyword>
<evidence type="ECO:0000256" key="7">
    <source>
        <dbReference type="ARBA" id="ARBA00023273"/>
    </source>
</evidence>
<keyword evidence="7" id="KW-0966">Cell projection</keyword>